<reference evidence="3" key="1">
    <citation type="submission" date="2019-03" db="EMBL/GenBank/DDBJ databases">
        <title>Improved annotation for the trematode Fasciola hepatica.</title>
        <authorList>
            <person name="Choi Y.-J."/>
            <person name="Martin J."/>
            <person name="Mitreva M."/>
        </authorList>
    </citation>
    <scope>NUCLEOTIDE SEQUENCE [LARGE SCALE GENOMIC DNA]</scope>
</reference>
<keyword evidence="1" id="KW-0677">Repeat</keyword>
<dbReference type="EMBL" id="JXXN02004249">
    <property type="protein sequence ID" value="THD20747.1"/>
    <property type="molecule type" value="Genomic_DNA"/>
</dbReference>
<dbReference type="InterPro" id="IPR002110">
    <property type="entry name" value="Ankyrin_rpt"/>
</dbReference>
<dbReference type="InterPro" id="IPR036770">
    <property type="entry name" value="Ankyrin_rpt-contain_sf"/>
</dbReference>
<dbReference type="PANTHER" id="PTHR24198:SF165">
    <property type="entry name" value="ANKYRIN REPEAT-CONTAINING PROTEIN-RELATED"/>
    <property type="match status" value="1"/>
</dbReference>
<dbReference type="Proteomes" id="UP000230066">
    <property type="component" value="Unassembled WGS sequence"/>
</dbReference>
<accession>A0A4E0RI85</accession>
<dbReference type="PANTHER" id="PTHR24198">
    <property type="entry name" value="ANKYRIN REPEAT AND PROTEIN KINASE DOMAIN-CONTAINING PROTEIN"/>
    <property type="match status" value="1"/>
</dbReference>
<dbReference type="GO" id="GO:0016301">
    <property type="term" value="F:kinase activity"/>
    <property type="evidence" value="ECO:0007669"/>
    <property type="project" value="UniProtKB-KW"/>
</dbReference>
<dbReference type="SUPFAM" id="SSF48403">
    <property type="entry name" value="Ankyrin repeat"/>
    <property type="match status" value="1"/>
</dbReference>
<name>A0A4E0RI85_FASHE</name>
<evidence type="ECO:0000256" key="1">
    <source>
        <dbReference type="ARBA" id="ARBA00022737"/>
    </source>
</evidence>
<keyword evidence="2" id="KW-0040">ANK repeat</keyword>
<protein>
    <submittedName>
        <fullName evidence="3">Protein kinase</fullName>
    </submittedName>
</protein>
<dbReference type="SMART" id="SM00248">
    <property type="entry name" value="ANK"/>
    <property type="match status" value="6"/>
</dbReference>
<comment type="caution">
    <text evidence="3">The sequence shown here is derived from an EMBL/GenBank/DDBJ whole genome shotgun (WGS) entry which is preliminary data.</text>
</comment>
<evidence type="ECO:0000256" key="2">
    <source>
        <dbReference type="ARBA" id="ARBA00023043"/>
    </source>
</evidence>
<proteinExistence type="predicted"/>
<dbReference type="AlphaFoldDB" id="A0A4E0RI85"/>
<gene>
    <name evidence="3" type="ORF">D915_008542</name>
</gene>
<dbReference type="Gene3D" id="1.25.40.20">
    <property type="entry name" value="Ankyrin repeat-containing domain"/>
    <property type="match status" value="2"/>
</dbReference>
<keyword evidence="3" id="KW-0418">Kinase</keyword>
<keyword evidence="3" id="KW-0808">Transferase</keyword>
<evidence type="ECO:0000313" key="4">
    <source>
        <dbReference type="Proteomes" id="UP000230066"/>
    </source>
</evidence>
<organism evidence="3 4">
    <name type="scientific">Fasciola hepatica</name>
    <name type="common">Liver fluke</name>
    <dbReference type="NCBI Taxonomy" id="6192"/>
    <lineage>
        <taxon>Eukaryota</taxon>
        <taxon>Metazoa</taxon>
        <taxon>Spiralia</taxon>
        <taxon>Lophotrochozoa</taxon>
        <taxon>Platyhelminthes</taxon>
        <taxon>Trematoda</taxon>
        <taxon>Digenea</taxon>
        <taxon>Plagiorchiida</taxon>
        <taxon>Echinostomata</taxon>
        <taxon>Echinostomatoidea</taxon>
        <taxon>Fasciolidae</taxon>
        <taxon>Fasciola</taxon>
    </lineage>
</organism>
<evidence type="ECO:0000313" key="3">
    <source>
        <dbReference type="EMBL" id="THD20747.1"/>
    </source>
</evidence>
<keyword evidence="4" id="KW-1185">Reference proteome</keyword>
<sequence>MSSGLSSQLSNLIQSDDACCLESFLNATAVSAGDLSSALYEAIVHRSYQCLQTILKQEKCDPYLPIIGDQVCLPVLHHAVRLGDLHACKLLLDARIHPLVCAGHCLVALGSKRLCEDSVRYALHRAVESNRRNTIAVLLQTHLYSLVSAVVAACEAGDADRLKHLLPIGLRLQCSLNVLANSAQLKPTRHLQSPTSTITETTSTPHSDLIGQLSSSSCSWTSTTANFTGPLALGSASMEFGKRMFGFTSERPLSAFSSLGGLLFSTVSGLEENAQPFANLLSDLELLSWTRSCLGKLLLTCVQRGHLLCLSLLLRVGFRVKCVSRPLGMECVDPLSMYVPQRYAFYNLLIEQSLQPSGSEQSLAHPWFEAPESDVDSAIHAAVRFNRIPFLEEIVRMDPDSVQLSIPECGIGALPIHTAAFWGREECLSILLHLSSDNDNKLVKSEPRGSLFSCRVGDQAATYRFPFCLDQMDAYGLTPFLLAVLTGHATIVRMLLQFRLPVQPVLSSVDNSSFAIGQSVVDLDETGTSDSGCSVEDDHLRTQLNSTNERVFVETPRTLDDSSENKWVTLNSIQSISLSPIDLNRRVRACWYPGGKEKDGSMRHSQLVINPTCCPVKHDHMICGQFNALHLSVMSG</sequence>